<dbReference type="SUPFAM" id="SSF53850">
    <property type="entry name" value="Periplasmic binding protein-like II"/>
    <property type="match status" value="1"/>
</dbReference>
<dbReference type="GO" id="GO:0005524">
    <property type="term" value="F:ATP binding"/>
    <property type="evidence" value="ECO:0007669"/>
    <property type="project" value="UniProtKB-KW"/>
</dbReference>
<evidence type="ECO:0000256" key="5">
    <source>
        <dbReference type="ARBA" id="ARBA00022490"/>
    </source>
</evidence>
<evidence type="ECO:0000256" key="3">
    <source>
        <dbReference type="ARBA" id="ARBA00004667"/>
    </source>
</evidence>
<keyword evidence="13" id="KW-0368">Histidine biosynthesis</keyword>
<name>A0A1G1Y1M8_9BACT</name>
<keyword evidence="10" id="KW-0547">Nucleotide-binding</keyword>
<evidence type="ECO:0000256" key="10">
    <source>
        <dbReference type="ARBA" id="ARBA00022741"/>
    </source>
</evidence>
<feature type="domain" description="Histidine biosynthesis HisG C-terminal" evidence="17">
    <location>
        <begin position="228"/>
        <end position="295"/>
    </location>
</feature>
<dbReference type="AlphaFoldDB" id="A0A1G1Y1M8"/>
<keyword evidence="9" id="KW-0479">Metal-binding</keyword>
<dbReference type="UniPathway" id="UPA00031">
    <property type="reaction ID" value="UER00006"/>
</dbReference>
<dbReference type="GO" id="GO:0003879">
    <property type="term" value="F:ATP phosphoribosyltransferase activity"/>
    <property type="evidence" value="ECO:0007669"/>
    <property type="project" value="UniProtKB-UniRule"/>
</dbReference>
<dbReference type="PANTHER" id="PTHR21403:SF10">
    <property type="entry name" value="ATP PHOSPHORIBOSYLTRANSFERASE"/>
    <property type="match status" value="1"/>
</dbReference>
<keyword evidence="11" id="KW-0067">ATP-binding</keyword>
<evidence type="ECO:0000256" key="6">
    <source>
        <dbReference type="ARBA" id="ARBA00022605"/>
    </source>
</evidence>
<accession>A0A1G1Y1M8</accession>
<evidence type="ECO:0000256" key="4">
    <source>
        <dbReference type="ARBA" id="ARBA00011946"/>
    </source>
</evidence>
<dbReference type="GO" id="GO:0000287">
    <property type="term" value="F:magnesium ion binding"/>
    <property type="evidence" value="ECO:0007669"/>
    <property type="project" value="InterPro"/>
</dbReference>
<dbReference type="Gene3D" id="3.30.70.120">
    <property type="match status" value="1"/>
</dbReference>
<dbReference type="Proteomes" id="UP000176241">
    <property type="component" value="Unassembled WGS sequence"/>
</dbReference>
<comment type="catalytic activity">
    <reaction evidence="1">
        <text>1-(5-phospho-beta-D-ribosyl)-ATP + diphosphate = 5-phospho-alpha-D-ribose 1-diphosphate + ATP</text>
        <dbReference type="Rhea" id="RHEA:18473"/>
        <dbReference type="ChEBI" id="CHEBI:30616"/>
        <dbReference type="ChEBI" id="CHEBI:33019"/>
        <dbReference type="ChEBI" id="CHEBI:58017"/>
        <dbReference type="ChEBI" id="CHEBI:73183"/>
        <dbReference type="EC" id="2.4.2.17"/>
    </reaction>
</comment>
<organism evidence="18 19">
    <name type="scientific">Candidatus Buchananbacteria bacterium RIFCSPHIGHO2_01_FULL_39_8</name>
    <dbReference type="NCBI Taxonomy" id="1797533"/>
    <lineage>
        <taxon>Bacteria</taxon>
        <taxon>Candidatus Buchananiibacteriota</taxon>
    </lineage>
</organism>
<dbReference type="NCBIfam" id="TIGR03455">
    <property type="entry name" value="HisG_C-term"/>
    <property type="match status" value="1"/>
</dbReference>
<keyword evidence="7 18" id="KW-0328">Glycosyltransferase</keyword>
<dbReference type="InterPro" id="IPR013820">
    <property type="entry name" value="ATP_PRibTrfase_cat"/>
</dbReference>
<dbReference type="InterPro" id="IPR015867">
    <property type="entry name" value="N-reg_PII/ATP_PRibTrfase_C"/>
</dbReference>
<sequence>MNGCRLLLPNGSLQDVVLKLLADAGIPIFLSPGRSYRALIGNSRLFPEPYNWATLLRPWDSPWIIADQRLDLAFTGDDCIAESGRKDELVILRHYPLSRGGVGKTKLVLAVPKGSPIHSVRDLGSDHELVTEYPHFASDWTAKNGVIPRIRACHGSTEGYIEIADAILENSETGRSLAENGWVILEESILESQTCLITHPKAWQNGRSHEVIEEIILLLDAVISGRTRRLVKCNVTKGRLAAILAFMPAADKPTVNELAGDGGFSVESIIEQDKLDSLLVQLNQAGATAIFDLDVGKFIP</sequence>
<dbReference type="InterPro" id="IPR011322">
    <property type="entry name" value="N-reg_PII-like_a/b"/>
</dbReference>
<dbReference type="STRING" id="1797533.A2731_01510"/>
<feature type="domain" description="ATP phosphoribosyltransferase catalytic" evidence="16">
    <location>
        <begin position="57"/>
        <end position="219"/>
    </location>
</feature>
<keyword evidence="12" id="KW-0460">Magnesium</keyword>
<evidence type="ECO:0000256" key="15">
    <source>
        <dbReference type="NCBIfam" id="TIGR00070"/>
    </source>
</evidence>
<evidence type="ECO:0000259" key="16">
    <source>
        <dbReference type="Pfam" id="PF01634"/>
    </source>
</evidence>
<dbReference type="Pfam" id="PF08029">
    <property type="entry name" value="HisG_C"/>
    <property type="match status" value="1"/>
</dbReference>
<evidence type="ECO:0000313" key="19">
    <source>
        <dbReference type="Proteomes" id="UP000176241"/>
    </source>
</evidence>
<comment type="pathway">
    <text evidence="3">Amino-acid biosynthesis; L-histidine biosynthesis; L-histidine from 5-phospho-alpha-D-ribose 1-diphosphate: step 1/9.</text>
</comment>
<keyword evidence="8 18" id="KW-0808">Transferase</keyword>
<evidence type="ECO:0000256" key="11">
    <source>
        <dbReference type="ARBA" id="ARBA00022840"/>
    </source>
</evidence>
<dbReference type="Gene3D" id="3.40.190.10">
    <property type="entry name" value="Periplasmic binding protein-like II"/>
    <property type="match status" value="2"/>
</dbReference>
<evidence type="ECO:0000256" key="12">
    <source>
        <dbReference type="ARBA" id="ARBA00022842"/>
    </source>
</evidence>
<comment type="function">
    <text evidence="14">Catalyzes the condensation of ATP and 5-phosphoribose 1-diphosphate to form N'-(5'-phosphoribosyl)-ATP (PR-ATP). Has a crucial role in the pathway because the rate of histidine biosynthesis seems to be controlled primarily by regulation of HisG enzymatic activity.</text>
</comment>
<dbReference type="PANTHER" id="PTHR21403">
    <property type="entry name" value="ATP PHOSPHORIBOSYLTRANSFERASE ATP-PRTASE"/>
    <property type="match status" value="1"/>
</dbReference>
<evidence type="ECO:0000259" key="17">
    <source>
        <dbReference type="Pfam" id="PF08029"/>
    </source>
</evidence>
<reference evidence="18 19" key="1">
    <citation type="journal article" date="2016" name="Nat. Commun.">
        <title>Thousands of microbial genomes shed light on interconnected biogeochemical processes in an aquifer system.</title>
        <authorList>
            <person name="Anantharaman K."/>
            <person name="Brown C.T."/>
            <person name="Hug L.A."/>
            <person name="Sharon I."/>
            <person name="Castelle C.J."/>
            <person name="Probst A.J."/>
            <person name="Thomas B.C."/>
            <person name="Singh A."/>
            <person name="Wilkins M.J."/>
            <person name="Karaoz U."/>
            <person name="Brodie E.L."/>
            <person name="Williams K.H."/>
            <person name="Hubbard S.S."/>
            <person name="Banfield J.F."/>
        </authorList>
    </citation>
    <scope>NUCLEOTIDE SEQUENCE [LARGE SCALE GENOMIC DNA]</scope>
</reference>
<comment type="subcellular location">
    <subcellularLocation>
        <location evidence="2">Cytoplasm</location>
    </subcellularLocation>
</comment>
<evidence type="ECO:0000256" key="13">
    <source>
        <dbReference type="ARBA" id="ARBA00023102"/>
    </source>
</evidence>
<dbReference type="InterPro" id="IPR001348">
    <property type="entry name" value="ATP_PRibTrfase_HisG"/>
</dbReference>
<dbReference type="Pfam" id="PF01634">
    <property type="entry name" value="HisG"/>
    <property type="match status" value="1"/>
</dbReference>
<comment type="caution">
    <text evidence="18">The sequence shown here is derived from an EMBL/GenBank/DDBJ whole genome shotgun (WGS) entry which is preliminary data.</text>
</comment>
<evidence type="ECO:0000256" key="8">
    <source>
        <dbReference type="ARBA" id="ARBA00022679"/>
    </source>
</evidence>
<dbReference type="EC" id="2.4.2.17" evidence="4 15"/>
<dbReference type="GO" id="GO:0005737">
    <property type="term" value="C:cytoplasm"/>
    <property type="evidence" value="ECO:0007669"/>
    <property type="project" value="UniProtKB-SubCell"/>
</dbReference>
<gene>
    <name evidence="18" type="ORF">A2731_01510</name>
</gene>
<dbReference type="NCBIfam" id="TIGR00070">
    <property type="entry name" value="hisG"/>
    <property type="match status" value="1"/>
</dbReference>
<evidence type="ECO:0000256" key="14">
    <source>
        <dbReference type="ARBA" id="ARBA00024861"/>
    </source>
</evidence>
<keyword evidence="5" id="KW-0963">Cytoplasm</keyword>
<evidence type="ECO:0000313" key="18">
    <source>
        <dbReference type="EMBL" id="OGY46131.1"/>
    </source>
</evidence>
<evidence type="ECO:0000256" key="9">
    <source>
        <dbReference type="ARBA" id="ARBA00022723"/>
    </source>
</evidence>
<protein>
    <recommendedName>
        <fullName evidence="4 15">ATP phosphoribosyltransferase</fullName>
        <ecNumber evidence="4 15">2.4.2.17</ecNumber>
    </recommendedName>
</protein>
<evidence type="ECO:0000256" key="7">
    <source>
        <dbReference type="ARBA" id="ARBA00022676"/>
    </source>
</evidence>
<evidence type="ECO:0000256" key="1">
    <source>
        <dbReference type="ARBA" id="ARBA00000915"/>
    </source>
</evidence>
<dbReference type="InterPro" id="IPR013115">
    <property type="entry name" value="HisG_C"/>
</dbReference>
<keyword evidence="6" id="KW-0028">Amino-acid biosynthesis</keyword>
<proteinExistence type="predicted"/>
<dbReference type="GO" id="GO:0000105">
    <property type="term" value="P:L-histidine biosynthetic process"/>
    <property type="evidence" value="ECO:0007669"/>
    <property type="project" value="UniProtKB-UniRule"/>
</dbReference>
<dbReference type="EMBL" id="MHIC01000003">
    <property type="protein sequence ID" value="OGY46131.1"/>
    <property type="molecule type" value="Genomic_DNA"/>
</dbReference>
<dbReference type="SUPFAM" id="SSF54913">
    <property type="entry name" value="GlnB-like"/>
    <property type="match status" value="1"/>
</dbReference>
<evidence type="ECO:0000256" key="2">
    <source>
        <dbReference type="ARBA" id="ARBA00004496"/>
    </source>
</evidence>